<dbReference type="AlphaFoldDB" id="A0A6J8ELP2"/>
<evidence type="ECO:0000313" key="4">
    <source>
        <dbReference type="EMBL" id="CAC5421470.1"/>
    </source>
</evidence>
<dbReference type="Gene3D" id="1.25.40.420">
    <property type="match status" value="1"/>
</dbReference>
<dbReference type="InterPro" id="IPR012983">
    <property type="entry name" value="PHR"/>
</dbReference>
<dbReference type="InterPro" id="IPR000210">
    <property type="entry name" value="BTB/POZ_dom"/>
</dbReference>
<dbReference type="InterPro" id="IPR038648">
    <property type="entry name" value="PHR_sf"/>
</dbReference>
<feature type="domain" description="BTB" evidence="3">
    <location>
        <begin position="77"/>
        <end position="145"/>
    </location>
</feature>
<dbReference type="Pfam" id="PF07707">
    <property type="entry name" value="BACK"/>
    <property type="match status" value="1"/>
</dbReference>
<keyword evidence="5" id="KW-1185">Reference proteome</keyword>
<dbReference type="PROSITE" id="PS50097">
    <property type="entry name" value="BTB"/>
    <property type="match status" value="1"/>
</dbReference>
<dbReference type="Proteomes" id="UP000507470">
    <property type="component" value="Unassembled WGS sequence"/>
</dbReference>
<sequence length="485" mass="55673">MIDQKYNKSHTECNNNNNPGPESNIYFISLSKKKIYIDMEVDEENQQQCPLLDSNVWRTRSTVFSCNNFMLQNKVACDITFALGSEGQEVVAHKYVLISRSPVFYAMFCGPVAESSNVISVPDIEPDVFQFLLSYLYCDDDSVVDSESVMALLYAAKKYSIYSLEDICKQFLKDNINFDNACLILEQSHAFDEKDLYEECLKFIWKNGEEILEMNCIKDLCEKCMQDIVASDALNADEKIVYECVVSWSENQCMKKKIEVNDQNQREILSNILYHVRFPLMPLSYFADHVSEKQILSPEEKLNLYKYLCQSRSDAVTPFISRYRSKKTCLHCKRFKGMVDSSDWVQKGKKDAVSFSCSVPILMHGVCMYRSGLTGAPYDIRLELYDESDNQLTCVHRTEDTIESSVEGRFLFPVLFDQPLKILSCSYYTIVVKMIGPKSFYGERGRKKVVCGNVTFEFISAPNKSTNSTNVFTGQIPVILFSPWL</sequence>
<dbReference type="Gene3D" id="3.30.710.10">
    <property type="entry name" value="Potassium Channel Kv1.1, Chain A"/>
    <property type="match status" value="1"/>
</dbReference>
<dbReference type="InterPro" id="IPR011705">
    <property type="entry name" value="BACK"/>
</dbReference>
<dbReference type="SUPFAM" id="SSF54695">
    <property type="entry name" value="POZ domain"/>
    <property type="match status" value="1"/>
</dbReference>
<evidence type="ECO:0000259" key="3">
    <source>
        <dbReference type="PROSITE" id="PS50097"/>
    </source>
</evidence>
<dbReference type="OrthoDB" id="45365at2759"/>
<dbReference type="GO" id="GO:0022008">
    <property type="term" value="P:neurogenesis"/>
    <property type="evidence" value="ECO:0007669"/>
    <property type="project" value="TreeGrafter"/>
</dbReference>
<organism evidence="4 5">
    <name type="scientific">Mytilus coruscus</name>
    <name type="common">Sea mussel</name>
    <dbReference type="NCBI Taxonomy" id="42192"/>
    <lineage>
        <taxon>Eukaryota</taxon>
        <taxon>Metazoa</taxon>
        <taxon>Spiralia</taxon>
        <taxon>Lophotrochozoa</taxon>
        <taxon>Mollusca</taxon>
        <taxon>Bivalvia</taxon>
        <taxon>Autobranchia</taxon>
        <taxon>Pteriomorphia</taxon>
        <taxon>Mytilida</taxon>
        <taxon>Mytiloidea</taxon>
        <taxon>Mytilidae</taxon>
        <taxon>Mytilinae</taxon>
        <taxon>Mytilus</taxon>
    </lineage>
</organism>
<evidence type="ECO:0000256" key="1">
    <source>
        <dbReference type="ARBA" id="ARBA00004496"/>
    </source>
</evidence>
<reference evidence="4 5" key="1">
    <citation type="submission" date="2020-06" db="EMBL/GenBank/DDBJ databases">
        <authorList>
            <person name="Li R."/>
            <person name="Bekaert M."/>
        </authorList>
    </citation>
    <scope>NUCLEOTIDE SEQUENCE [LARGE SCALE GENOMIC DNA]</scope>
    <source>
        <strain evidence="5">wild</strain>
    </source>
</reference>
<dbReference type="GO" id="GO:0005829">
    <property type="term" value="C:cytosol"/>
    <property type="evidence" value="ECO:0007669"/>
    <property type="project" value="TreeGrafter"/>
</dbReference>
<comment type="subcellular location">
    <subcellularLocation>
        <location evidence="1">Cytoplasm</location>
    </subcellularLocation>
</comment>
<evidence type="ECO:0000313" key="5">
    <source>
        <dbReference type="Proteomes" id="UP000507470"/>
    </source>
</evidence>
<name>A0A6J8ELP2_MYTCO</name>
<dbReference type="SMART" id="SM00875">
    <property type="entry name" value="BACK"/>
    <property type="match status" value="1"/>
</dbReference>
<evidence type="ECO:0000256" key="2">
    <source>
        <dbReference type="ARBA" id="ARBA00022490"/>
    </source>
</evidence>
<dbReference type="Pfam" id="PF00651">
    <property type="entry name" value="BTB"/>
    <property type="match status" value="1"/>
</dbReference>
<keyword evidence="2" id="KW-0963">Cytoplasm</keyword>
<dbReference type="InterPro" id="IPR011333">
    <property type="entry name" value="SKP1/BTB/POZ_sf"/>
</dbReference>
<protein>
    <submittedName>
        <fullName evidence="4">BTBD3_6</fullName>
    </submittedName>
</protein>
<proteinExistence type="predicted"/>
<accession>A0A6J8ELP2</accession>
<dbReference type="PANTHER" id="PTHR45774">
    <property type="entry name" value="BTB/POZ DOMAIN-CONTAINING"/>
    <property type="match status" value="1"/>
</dbReference>
<gene>
    <name evidence="4" type="ORF">MCOR_53594</name>
</gene>
<dbReference type="SMART" id="SM00225">
    <property type="entry name" value="BTB"/>
    <property type="match status" value="1"/>
</dbReference>
<dbReference type="Pfam" id="PF08005">
    <property type="entry name" value="PHR"/>
    <property type="match status" value="1"/>
</dbReference>
<dbReference type="PANTHER" id="PTHR45774:SF3">
    <property type="entry name" value="BTB (POZ) DOMAIN-CONTAINING 2B-RELATED"/>
    <property type="match status" value="1"/>
</dbReference>
<dbReference type="Gene3D" id="2.60.120.820">
    <property type="entry name" value="PHR domain"/>
    <property type="match status" value="1"/>
</dbReference>
<dbReference type="EMBL" id="CACVKT020009354">
    <property type="protein sequence ID" value="CAC5421470.1"/>
    <property type="molecule type" value="Genomic_DNA"/>
</dbReference>